<feature type="domain" description="Dynein heavy chain coiled coil stalk" evidence="14">
    <location>
        <begin position="468"/>
        <end position="812"/>
    </location>
</feature>
<reference evidence="17 18" key="1">
    <citation type="submission" date="2019-03" db="EMBL/GenBank/DDBJ databases">
        <title>Single cell metagenomics reveals metabolic interactions within the superorganism composed of flagellate Streblomastix strix and complex community of Bacteroidetes bacteria on its surface.</title>
        <authorList>
            <person name="Treitli S.C."/>
            <person name="Kolisko M."/>
            <person name="Husnik F."/>
            <person name="Keeling P."/>
            <person name="Hampl V."/>
        </authorList>
    </citation>
    <scope>NUCLEOTIDE SEQUENCE [LARGE SCALE GENOMIC DNA]</scope>
    <source>
        <strain evidence="17">ST1C</strain>
    </source>
</reference>
<dbReference type="Gene3D" id="1.20.920.20">
    <property type="match status" value="1"/>
</dbReference>
<keyword evidence="10" id="KW-0206">Cytoskeleton</keyword>
<dbReference type="SUPFAM" id="SSF52540">
    <property type="entry name" value="P-loop containing nucleoside triphosphate hydrolases"/>
    <property type="match status" value="1"/>
</dbReference>
<name>A0A5J4UIH7_9EUKA</name>
<feature type="coiled-coil region" evidence="12">
    <location>
        <begin position="490"/>
        <end position="547"/>
    </location>
</feature>
<keyword evidence="2" id="KW-0963">Cytoplasm</keyword>
<dbReference type="Proteomes" id="UP000324800">
    <property type="component" value="Unassembled WGS sequence"/>
</dbReference>
<feature type="domain" description="Dynein heavy chain 3 AAA+ lid" evidence="16">
    <location>
        <begin position="10"/>
        <end position="103"/>
    </location>
</feature>
<feature type="non-terminal residue" evidence="17">
    <location>
        <position position="862"/>
    </location>
</feature>
<feature type="non-terminal residue" evidence="17">
    <location>
        <position position="1"/>
    </location>
</feature>
<evidence type="ECO:0000256" key="11">
    <source>
        <dbReference type="ARBA" id="ARBA00023273"/>
    </source>
</evidence>
<dbReference type="InterPro" id="IPR024317">
    <property type="entry name" value="Dynein_heavy_chain_D4_dom"/>
</dbReference>
<dbReference type="GO" id="GO:0030286">
    <property type="term" value="C:dynein complex"/>
    <property type="evidence" value="ECO:0007669"/>
    <property type="project" value="UniProtKB-KW"/>
</dbReference>
<evidence type="ECO:0000256" key="1">
    <source>
        <dbReference type="ARBA" id="ARBA00004430"/>
    </source>
</evidence>
<dbReference type="GO" id="GO:0051959">
    <property type="term" value="F:dynein light intermediate chain binding"/>
    <property type="evidence" value="ECO:0007669"/>
    <property type="project" value="InterPro"/>
</dbReference>
<feature type="domain" description="Dynein heavy chain AAA module D4" evidence="15">
    <location>
        <begin position="159"/>
        <end position="450"/>
    </location>
</feature>
<feature type="compositionally biased region" description="Polar residues" evidence="13">
    <location>
        <begin position="377"/>
        <end position="396"/>
    </location>
</feature>
<evidence type="ECO:0000259" key="16">
    <source>
        <dbReference type="Pfam" id="PF17857"/>
    </source>
</evidence>
<feature type="region of interest" description="Disordered" evidence="13">
    <location>
        <begin position="370"/>
        <end position="404"/>
    </location>
</feature>
<evidence type="ECO:0000256" key="5">
    <source>
        <dbReference type="ARBA" id="ARBA00022840"/>
    </source>
</evidence>
<keyword evidence="11" id="KW-0966">Cell projection</keyword>
<dbReference type="InterPro" id="IPR041589">
    <property type="entry name" value="DNAH3_AAA_lid_1"/>
</dbReference>
<evidence type="ECO:0000256" key="10">
    <source>
        <dbReference type="ARBA" id="ARBA00023212"/>
    </source>
</evidence>
<organism evidence="17 18">
    <name type="scientific">Streblomastix strix</name>
    <dbReference type="NCBI Taxonomy" id="222440"/>
    <lineage>
        <taxon>Eukaryota</taxon>
        <taxon>Metamonada</taxon>
        <taxon>Preaxostyla</taxon>
        <taxon>Oxymonadida</taxon>
        <taxon>Streblomastigidae</taxon>
        <taxon>Streblomastix</taxon>
    </lineage>
</organism>
<dbReference type="GO" id="GO:0005930">
    <property type="term" value="C:axoneme"/>
    <property type="evidence" value="ECO:0007669"/>
    <property type="project" value="UniProtKB-SubCell"/>
</dbReference>
<keyword evidence="7 12" id="KW-0175">Coiled coil</keyword>
<dbReference type="InterPro" id="IPR027417">
    <property type="entry name" value="P-loop_NTPase"/>
</dbReference>
<dbReference type="GO" id="GO:0007018">
    <property type="term" value="P:microtubule-based movement"/>
    <property type="evidence" value="ECO:0007669"/>
    <property type="project" value="InterPro"/>
</dbReference>
<dbReference type="PANTHER" id="PTHR22878">
    <property type="entry name" value="DYNEIN HEAVY CHAIN 6, AXONEMAL-LIKE-RELATED"/>
    <property type="match status" value="1"/>
</dbReference>
<dbReference type="FunFam" id="3.40.50.300:FF:002141">
    <property type="entry name" value="Dynein heavy chain"/>
    <property type="match status" value="1"/>
</dbReference>
<evidence type="ECO:0000256" key="2">
    <source>
        <dbReference type="ARBA" id="ARBA00022490"/>
    </source>
</evidence>
<dbReference type="Gene3D" id="3.40.50.300">
    <property type="entry name" value="P-loop containing nucleotide triphosphate hydrolases"/>
    <property type="match status" value="2"/>
</dbReference>
<gene>
    <name evidence="17" type="ORF">EZS28_034460</name>
</gene>
<dbReference type="EMBL" id="SNRW01015811">
    <property type="protein sequence ID" value="KAA6370013.1"/>
    <property type="molecule type" value="Genomic_DNA"/>
</dbReference>
<protein>
    <submittedName>
        <fullName evidence="17">Putative Dynein heavy chain 1</fullName>
    </submittedName>
</protein>
<comment type="caution">
    <text evidence="17">The sequence shown here is derived from an EMBL/GenBank/DDBJ whole genome shotgun (WGS) entry which is preliminary data.</text>
</comment>
<dbReference type="FunFam" id="1.20.920.20:FF:000001">
    <property type="entry name" value="dynein heavy chain 2, axonemal"/>
    <property type="match status" value="1"/>
</dbReference>
<keyword evidence="5" id="KW-0067">ATP-binding</keyword>
<comment type="subcellular location">
    <subcellularLocation>
        <location evidence="1">Cytoplasm</location>
        <location evidence="1">Cytoskeleton</location>
        <location evidence="1">Cilium axoneme</location>
    </subcellularLocation>
</comment>
<evidence type="ECO:0000256" key="6">
    <source>
        <dbReference type="ARBA" id="ARBA00023017"/>
    </source>
</evidence>
<keyword evidence="6" id="KW-0243">Dynein</keyword>
<keyword evidence="4" id="KW-0547">Nucleotide-binding</keyword>
<dbReference type="Gene3D" id="1.20.920.30">
    <property type="match status" value="1"/>
</dbReference>
<dbReference type="InterPro" id="IPR026983">
    <property type="entry name" value="DHC"/>
</dbReference>
<dbReference type="PANTHER" id="PTHR22878:SF68">
    <property type="entry name" value="DYNEIN HEAVY CHAIN 6, AXONEMAL-LIKE"/>
    <property type="match status" value="1"/>
</dbReference>
<dbReference type="Pfam" id="PF17857">
    <property type="entry name" value="AAA_lid_1"/>
    <property type="match status" value="1"/>
</dbReference>
<dbReference type="Pfam" id="PF12780">
    <property type="entry name" value="AAA_8"/>
    <property type="match status" value="1"/>
</dbReference>
<evidence type="ECO:0000256" key="12">
    <source>
        <dbReference type="SAM" id="Coils"/>
    </source>
</evidence>
<keyword evidence="3" id="KW-0493">Microtubule</keyword>
<dbReference type="OrthoDB" id="424310at2759"/>
<dbReference type="GO" id="GO:0045505">
    <property type="term" value="F:dynein intermediate chain binding"/>
    <property type="evidence" value="ECO:0007669"/>
    <property type="project" value="InterPro"/>
</dbReference>
<evidence type="ECO:0000256" key="8">
    <source>
        <dbReference type="ARBA" id="ARBA00023069"/>
    </source>
</evidence>
<proteinExistence type="predicted"/>
<evidence type="ECO:0000313" key="17">
    <source>
        <dbReference type="EMBL" id="KAA6370013.1"/>
    </source>
</evidence>
<evidence type="ECO:0000259" key="15">
    <source>
        <dbReference type="Pfam" id="PF12780"/>
    </source>
</evidence>
<dbReference type="Pfam" id="PF12777">
    <property type="entry name" value="MT"/>
    <property type="match status" value="1"/>
</dbReference>
<dbReference type="GO" id="GO:0005874">
    <property type="term" value="C:microtubule"/>
    <property type="evidence" value="ECO:0007669"/>
    <property type="project" value="UniProtKB-KW"/>
</dbReference>
<evidence type="ECO:0000256" key="7">
    <source>
        <dbReference type="ARBA" id="ARBA00023054"/>
    </source>
</evidence>
<dbReference type="InterPro" id="IPR024743">
    <property type="entry name" value="Dynein_HC_stalk"/>
</dbReference>
<sequence>SIRGLANPIVSATLDVYHTIAKELLPTPTKSHYTFNLRDLSKVFQGVLAGDVKSLQDPAQILKLWVHETQRVFADRLVTSSKEVKDREWFQELIKGQLKRHFEVTWEGIGASDQLMYGDYLSQQQVENKPYIQITDIERLRKILDESLEDYRDMGKGPLELVMFNNAILHLARISRIIRQPYGNALLLGVGGSGRQSLTRLATHIAEYTLKNIEVKKGYNKFEWHKNLKEIMKMAGLDAQPTVFLFSDTQLVMESFLEDINNMLNSGDVPNVYDVQEIDLIHATMRPIAQSLGIVPTKINLFAHYVKRVRENIHIVLCMSPFGDAFRNRLRMFPALVTCCTIDWFDPWPDEALRAVARVKMDDVDFELEPLRKENTETNQSQPGTPKSSQRMSSAGSAHGGVTSEDMTEKCIEMCVFIHQSVEKANARYLKELRRYNYVTPLSYLEMLLTVRVLLRKKKEDLKTMKNRLFSGIDKIQKAQEEVARNDARLKEVQPQLEKMTREVDEMMQKISLDQAAASEQRTIVKKEEAEVQVQAAECKKMKDEATDLLDKALPVLRNAEKALEKLNPADISEVAGYKSPTKGVQLVLCALCVVMQKPPEKIQDPNNPSKKVDDYIGPARQLMSKPRELMDGMLNYDKEHIEDKVIKKIEPYINNDQFVPEIVAKGSKACMSICIWIRALYSFYFTFLDIKPKQELVAKAEKELAIILKTLKEKQDSLRELENNIKQLEERFQAALEKKESLQNQVQMCITQRDRAFRLTGGLGGECTRWMKEMKDIEVLEYHVIGDVLIAAGTVCYLGPFTSQFRGQLIELWKERLSELEFPFSSNAQIATTLNDQVAVRQWNLDGLPADNLSIENGLIM</sequence>
<keyword evidence="8" id="KW-0969">Cilium</keyword>
<evidence type="ECO:0000256" key="9">
    <source>
        <dbReference type="ARBA" id="ARBA00023175"/>
    </source>
</evidence>
<dbReference type="FunFam" id="1.20.920.30:FF:000005">
    <property type="entry name" value="Dynein, axonemal, heavy chain 2"/>
    <property type="match status" value="1"/>
</dbReference>
<evidence type="ECO:0000256" key="3">
    <source>
        <dbReference type="ARBA" id="ARBA00022701"/>
    </source>
</evidence>
<keyword evidence="9" id="KW-0505">Motor protein</keyword>
<evidence type="ECO:0000256" key="4">
    <source>
        <dbReference type="ARBA" id="ARBA00022741"/>
    </source>
</evidence>
<dbReference type="GO" id="GO:0005524">
    <property type="term" value="F:ATP binding"/>
    <property type="evidence" value="ECO:0007669"/>
    <property type="project" value="UniProtKB-KW"/>
</dbReference>
<dbReference type="AlphaFoldDB" id="A0A5J4UIH7"/>
<evidence type="ECO:0000256" key="13">
    <source>
        <dbReference type="SAM" id="MobiDB-lite"/>
    </source>
</evidence>
<evidence type="ECO:0000313" key="18">
    <source>
        <dbReference type="Proteomes" id="UP000324800"/>
    </source>
</evidence>
<accession>A0A5J4UIH7</accession>
<evidence type="ECO:0000259" key="14">
    <source>
        <dbReference type="Pfam" id="PF12777"/>
    </source>
</evidence>
<feature type="coiled-coil region" evidence="12">
    <location>
        <begin position="698"/>
        <end position="746"/>
    </location>
</feature>